<comment type="function">
    <text evidence="3">Responsible for synthesis of pseudouridine from uracil.</text>
</comment>
<dbReference type="PANTHER" id="PTHR21600">
    <property type="entry name" value="MITOCHONDRIAL RNA PSEUDOURIDINE SYNTHASE"/>
    <property type="match status" value="1"/>
</dbReference>
<reference evidence="5 6" key="1">
    <citation type="submission" date="2016-10" db="EMBL/GenBank/DDBJ databases">
        <authorList>
            <person name="Varghese N."/>
            <person name="Submissions S."/>
        </authorList>
    </citation>
    <scope>NUCLEOTIDE SEQUENCE [LARGE SCALE GENOMIC DNA]</scope>
    <source>
        <strain evidence="5 6">WC1T17</strain>
    </source>
</reference>
<evidence type="ECO:0000313" key="5">
    <source>
        <dbReference type="EMBL" id="SEM87174.1"/>
    </source>
</evidence>
<name>A0ABY1ACX9_9LACO</name>
<dbReference type="InterPro" id="IPR006145">
    <property type="entry name" value="PsdUridine_synth_RsuA/RluA"/>
</dbReference>
<feature type="domain" description="Pseudouridine synthase RsuA/RluA-like" evidence="4">
    <location>
        <begin position="86"/>
        <end position="233"/>
    </location>
</feature>
<evidence type="ECO:0000256" key="1">
    <source>
        <dbReference type="ARBA" id="ARBA00000073"/>
    </source>
</evidence>
<dbReference type="InterPro" id="IPR006225">
    <property type="entry name" value="PsdUridine_synth_RluC/D"/>
</dbReference>
<dbReference type="EC" id="5.4.99.-" evidence="3"/>
<dbReference type="PANTHER" id="PTHR21600:SF35">
    <property type="entry name" value="PSEUDOURIDINE SYNTHASE"/>
    <property type="match status" value="1"/>
</dbReference>
<comment type="caution">
    <text evidence="5">The sequence shown here is derived from an EMBL/GenBank/DDBJ whole genome shotgun (WGS) entry which is preliminary data.</text>
</comment>
<protein>
    <recommendedName>
        <fullName evidence="3">Pseudouridine synthase</fullName>
        <ecNumber evidence="3">5.4.99.-</ecNumber>
    </recommendedName>
</protein>
<dbReference type="InterPro" id="IPR020103">
    <property type="entry name" value="PsdUridine_synth_cat_dom_sf"/>
</dbReference>
<dbReference type="Proteomes" id="UP000182089">
    <property type="component" value="Unassembled WGS sequence"/>
</dbReference>
<sequence>MEFIFENTGQISLTIKQLLKQNGVSKRMLAKLKHGQGQVLKKQKPRSLSFKVQPGETITFVLPKEAADPRIETSFEPISVVYEDQNWLLVNKPAGVSSVPGPTNQTDTMVNRVKGYLVSSQAENLVIHVVSRLDRFTSGLMLFAKHSFAQGMVDQLQLDKKYLAVISGHLKQDKGVIDLPLKQEEGAFRRLVDPTGQKAVTCYEVKERYHEASLVECTLKTGRTHQIRAHFAALNHPLVSDSLYGGPLEEACPRQALHAYYLSFNDPFSKKQLTFNAELPDDLEALLAKLAQKT</sequence>
<comment type="catalytic activity">
    <reaction evidence="1 3">
        <text>a uridine in RNA = a pseudouridine in RNA</text>
        <dbReference type="Rhea" id="RHEA:48348"/>
        <dbReference type="Rhea" id="RHEA-COMP:12068"/>
        <dbReference type="Rhea" id="RHEA-COMP:12069"/>
        <dbReference type="ChEBI" id="CHEBI:65314"/>
        <dbReference type="ChEBI" id="CHEBI:65315"/>
    </reaction>
</comment>
<evidence type="ECO:0000256" key="2">
    <source>
        <dbReference type="ARBA" id="ARBA00010876"/>
    </source>
</evidence>
<evidence type="ECO:0000259" key="4">
    <source>
        <dbReference type="Pfam" id="PF00849"/>
    </source>
</evidence>
<keyword evidence="3" id="KW-0413">Isomerase</keyword>
<organism evidence="5 6">
    <name type="scientific">Ligilactobacillus ruminis</name>
    <dbReference type="NCBI Taxonomy" id="1623"/>
    <lineage>
        <taxon>Bacteria</taxon>
        <taxon>Bacillati</taxon>
        <taxon>Bacillota</taxon>
        <taxon>Bacilli</taxon>
        <taxon>Lactobacillales</taxon>
        <taxon>Lactobacillaceae</taxon>
        <taxon>Ligilactobacillus</taxon>
    </lineage>
</organism>
<evidence type="ECO:0000313" key="6">
    <source>
        <dbReference type="Proteomes" id="UP000182089"/>
    </source>
</evidence>
<accession>A0ABY1ACX9</accession>
<dbReference type="CDD" id="cd02869">
    <property type="entry name" value="PseudoU_synth_RluA_like"/>
    <property type="match status" value="1"/>
</dbReference>
<proteinExistence type="inferred from homology"/>
<gene>
    <name evidence="5" type="ORF">SAMN05216431_11140</name>
</gene>
<dbReference type="SUPFAM" id="SSF55120">
    <property type="entry name" value="Pseudouridine synthase"/>
    <property type="match status" value="1"/>
</dbReference>
<dbReference type="Pfam" id="PF00849">
    <property type="entry name" value="PseudoU_synth_2"/>
    <property type="match status" value="1"/>
</dbReference>
<dbReference type="InterPro" id="IPR050188">
    <property type="entry name" value="RluA_PseudoU_synthase"/>
</dbReference>
<dbReference type="Gene3D" id="3.30.2350.10">
    <property type="entry name" value="Pseudouridine synthase"/>
    <property type="match status" value="1"/>
</dbReference>
<evidence type="ECO:0000256" key="3">
    <source>
        <dbReference type="RuleBase" id="RU362028"/>
    </source>
</evidence>
<dbReference type="NCBIfam" id="TIGR00005">
    <property type="entry name" value="rluA_subfam"/>
    <property type="match status" value="1"/>
</dbReference>
<comment type="similarity">
    <text evidence="2 3">Belongs to the pseudouridine synthase RluA family.</text>
</comment>
<dbReference type="EMBL" id="FOCC01000011">
    <property type="protein sequence ID" value="SEM87174.1"/>
    <property type="molecule type" value="Genomic_DNA"/>
</dbReference>